<dbReference type="HOGENOM" id="CLU_3269904_0_0_6"/>
<keyword evidence="1" id="KW-0472">Membrane</keyword>
<organism evidence="2 3">
    <name type="scientific">Escherichia coli M605</name>
    <dbReference type="NCBI Taxonomy" id="656417"/>
    <lineage>
        <taxon>Bacteria</taxon>
        <taxon>Pseudomonadati</taxon>
        <taxon>Pseudomonadota</taxon>
        <taxon>Gammaproteobacteria</taxon>
        <taxon>Enterobacterales</taxon>
        <taxon>Enterobacteriaceae</taxon>
        <taxon>Escherichia</taxon>
    </lineage>
</organism>
<proteinExistence type="predicted"/>
<feature type="transmembrane region" description="Helical" evidence="1">
    <location>
        <begin position="7"/>
        <end position="29"/>
    </location>
</feature>
<keyword evidence="1" id="KW-0812">Transmembrane</keyword>
<reference evidence="2 3" key="1">
    <citation type="submission" date="2010-01" db="EMBL/GenBank/DDBJ databases">
        <title>The Genome Sequence of Escherichia coli M605.</title>
        <authorList>
            <consortium name="The Broad Institute Genome Sequencing Platform"/>
            <consortium name="The Broad Institute Genome Sequencing Center for Infectious Disease"/>
            <person name="Feldgarden M."/>
            <person name="Gordon D.M."/>
            <person name="Johnson J.R."/>
            <person name="Johnston B.D."/>
            <person name="Young S."/>
            <person name="Zeng Q."/>
            <person name="Koehrsen M."/>
            <person name="Alvarado L."/>
            <person name="Berlin A.M."/>
            <person name="Borenstein D."/>
            <person name="Chapman S.B."/>
            <person name="Chen Z."/>
            <person name="Engels R."/>
            <person name="Freedman E."/>
            <person name="Gellesch M."/>
            <person name="Goldberg J."/>
            <person name="Griggs A."/>
            <person name="Gujja S."/>
            <person name="Heilman E.R."/>
            <person name="Heiman D.I."/>
            <person name="Hepburn T.A."/>
            <person name="Howarth C."/>
            <person name="Jen D."/>
            <person name="Larson L."/>
            <person name="Lewis B."/>
            <person name="Mehta T."/>
            <person name="Park D."/>
            <person name="Pearson M."/>
            <person name="Richards J."/>
            <person name="Roberts A."/>
            <person name="Saif S."/>
            <person name="Shea T.D."/>
            <person name="Shenoy N."/>
            <person name="Sisk P."/>
            <person name="Stolte C."/>
            <person name="Sykes S.N."/>
            <person name="Walk T."/>
            <person name="White J."/>
            <person name="Yandava C."/>
            <person name="Haas B."/>
            <person name="Henn M.R."/>
            <person name="Nusbaum C."/>
            <person name="Birren B."/>
        </authorList>
    </citation>
    <scope>NUCLEOTIDE SEQUENCE [LARGE SCALE GENOMIC DNA]</scope>
    <source>
        <strain evidence="2 3">M605</strain>
    </source>
</reference>
<evidence type="ECO:0000313" key="2">
    <source>
        <dbReference type="EMBL" id="EGI16307.1"/>
    </source>
</evidence>
<dbReference type="AlphaFoldDB" id="F4SY60"/>
<gene>
    <name evidence="2" type="ORF">ECIG_04699</name>
</gene>
<protein>
    <submittedName>
        <fullName evidence="2">Putative cation transporter</fullName>
    </submittedName>
</protein>
<sequence length="41" mass="4603">MIILNIIYCYLHYFLASGNAIVAALYSSIFSVGCSQLCQWL</sequence>
<name>F4SY60_ECOLX</name>
<dbReference type="Proteomes" id="UP000004710">
    <property type="component" value="Unassembled WGS sequence"/>
</dbReference>
<dbReference type="EMBL" id="GL883905">
    <property type="protein sequence ID" value="EGI16307.1"/>
    <property type="molecule type" value="Genomic_DNA"/>
</dbReference>
<evidence type="ECO:0000313" key="3">
    <source>
        <dbReference type="Proteomes" id="UP000004710"/>
    </source>
</evidence>
<accession>F4SY60</accession>
<keyword evidence="1" id="KW-1133">Transmembrane helix</keyword>
<evidence type="ECO:0000256" key="1">
    <source>
        <dbReference type="SAM" id="Phobius"/>
    </source>
</evidence>